<dbReference type="EMBL" id="NXGE01000005">
    <property type="protein sequence ID" value="PRM93875.1"/>
    <property type="molecule type" value="Genomic_DNA"/>
</dbReference>
<proteinExistence type="predicted"/>
<dbReference type="RefSeq" id="WP_105915661.1">
    <property type="nucleotide sequence ID" value="NZ_JAMXDU010000053.1"/>
</dbReference>
<comment type="caution">
    <text evidence="1">The sequence shown here is derived from an EMBL/GenBank/DDBJ whole genome shotgun (WGS) entry which is preliminary data.</text>
</comment>
<reference evidence="1 2" key="1">
    <citation type="submission" date="2017-09" db="EMBL/GenBank/DDBJ databases">
        <title>Reassesment of A. cryaerophilus.</title>
        <authorList>
            <person name="Perez-Cataluna A."/>
            <person name="Collado L."/>
            <person name="Salgado O."/>
            <person name="Lefinanco V."/>
            <person name="Figueras M.J."/>
        </authorList>
    </citation>
    <scope>NUCLEOTIDE SEQUENCE [LARGE SCALE GENOMIC DNA]</scope>
    <source>
        <strain evidence="1 2">LMG 10210</strain>
    </source>
</reference>
<protein>
    <submittedName>
        <fullName evidence="1">Uncharacterized protein</fullName>
    </submittedName>
</protein>
<dbReference type="Proteomes" id="UP000238281">
    <property type="component" value="Unassembled WGS sequence"/>
</dbReference>
<name>A0A2S9T4V8_9BACT</name>
<gene>
    <name evidence="1" type="ORF">CJ673_07825</name>
</gene>
<accession>A0A2S9T4V8</accession>
<evidence type="ECO:0000313" key="1">
    <source>
        <dbReference type="EMBL" id="PRM93875.1"/>
    </source>
</evidence>
<organism evidence="1 2">
    <name type="scientific">Aliarcobacter cryaerophilus</name>
    <dbReference type="NCBI Taxonomy" id="28198"/>
    <lineage>
        <taxon>Bacteria</taxon>
        <taxon>Pseudomonadati</taxon>
        <taxon>Campylobacterota</taxon>
        <taxon>Epsilonproteobacteria</taxon>
        <taxon>Campylobacterales</taxon>
        <taxon>Arcobacteraceae</taxon>
        <taxon>Aliarcobacter</taxon>
    </lineage>
</organism>
<evidence type="ECO:0000313" key="2">
    <source>
        <dbReference type="Proteomes" id="UP000238281"/>
    </source>
</evidence>
<dbReference type="AlphaFoldDB" id="A0A2S9T4V8"/>
<sequence length="73" mass="8777">MKSYILEFQNEQNEHLINHVMNFFKQLPQNEIFIKENKQPYSVESDFISYLTSNPVEISHQEKFLSRKDANAR</sequence>